<keyword evidence="6 11" id="KW-0663">Pyridoxal phosphate</keyword>
<dbReference type="GO" id="GO:0006584">
    <property type="term" value="P:catecholamine metabolic process"/>
    <property type="evidence" value="ECO:0000318"/>
    <property type="project" value="GO_Central"/>
</dbReference>
<dbReference type="FunFam" id="1.20.1340.10:FF:000001">
    <property type="entry name" value="Histidine decarboxylase"/>
    <property type="match status" value="1"/>
</dbReference>
<evidence type="ECO:0000256" key="2">
    <source>
        <dbReference type="ARBA" id="ARBA00009533"/>
    </source>
</evidence>
<dbReference type="EMBL" id="AMQM01007483">
    <property type="status" value="NOT_ANNOTATED_CDS"/>
    <property type="molecule type" value="Genomic_DNA"/>
</dbReference>
<dbReference type="Gene3D" id="1.20.1340.10">
    <property type="entry name" value="dopa decarboxylase, N-terminal domain"/>
    <property type="match status" value="1"/>
</dbReference>
<evidence type="ECO:0000256" key="3">
    <source>
        <dbReference type="ARBA" id="ARBA00011738"/>
    </source>
</evidence>
<organism evidence="14 15">
    <name type="scientific">Helobdella robusta</name>
    <name type="common">Californian leech</name>
    <dbReference type="NCBI Taxonomy" id="6412"/>
    <lineage>
        <taxon>Eukaryota</taxon>
        <taxon>Metazoa</taxon>
        <taxon>Spiralia</taxon>
        <taxon>Lophotrochozoa</taxon>
        <taxon>Annelida</taxon>
        <taxon>Clitellata</taxon>
        <taxon>Hirudinea</taxon>
        <taxon>Rhynchobdellida</taxon>
        <taxon>Glossiphoniidae</taxon>
        <taxon>Helobdella</taxon>
    </lineage>
</organism>
<name>T1FNP3_HELRO</name>
<dbReference type="FunFam" id="3.40.640.10:FF:000025">
    <property type="entry name" value="Histidine decarboxylase"/>
    <property type="match status" value="1"/>
</dbReference>
<dbReference type="InterPro" id="IPR015424">
    <property type="entry name" value="PyrdxlP-dep_Trfase"/>
</dbReference>
<dbReference type="OMA" id="ETGVHEK"/>
<dbReference type="Proteomes" id="UP000015101">
    <property type="component" value="Unassembled WGS sequence"/>
</dbReference>
<dbReference type="InterPro" id="IPR015421">
    <property type="entry name" value="PyrdxlP-dep_Trfase_major"/>
</dbReference>
<evidence type="ECO:0000256" key="7">
    <source>
        <dbReference type="ARBA" id="ARBA00023239"/>
    </source>
</evidence>
<dbReference type="eggNOG" id="KOG0628">
    <property type="taxonomic scope" value="Eukaryota"/>
</dbReference>
<keyword evidence="4" id="KW-0127">Catecholamine biosynthesis</keyword>
<dbReference type="EMBL" id="KB097628">
    <property type="protein sequence ID" value="ESN93210.1"/>
    <property type="molecule type" value="Genomic_DNA"/>
</dbReference>
<evidence type="ECO:0000256" key="11">
    <source>
        <dbReference type="PIRSR" id="PIRSR602129-50"/>
    </source>
</evidence>
<dbReference type="SUPFAM" id="SSF53383">
    <property type="entry name" value="PLP-dependent transferases"/>
    <property type="match status" value="1"/>
</dbReference>
<dbReference type="InParanoid" id="T1FNP3"/>
<evidence type="ECO:0000256" key="12">
    <source>
        <dbReference type="RuleBase" id="RU000382"/>
    </source>
</evidence>
<evidence type="ECO:0000313" key="14">
    <source>
        <dbReference type="EnsemblMetazoa" id="HelroP186120"/>
    </source>
</evidence>
<dbReference type="PANTHER" id="PTHR11999">
    <property type="entry name" value="GROUP II PYRIDOXAL-5-PHOSPHATE DECARBOXYLASE"/>
    <property type="match status" value="1"/>
</dbReference>
<evidence type="ECO:0000313" key="15">
    <source>
        <dbReference type="Proteomes" id="UP000015101"/>
    </source>
</evidence>
<dbReference type="STRING" id="6412.T1FNP3"/>
<comment type="cofactor">
    <cofactor evidence="1 11 12">
        <name>pyridoxal 5'-phosphate</name>
        <dbReference type="ChEBI" id="CHEBI:597326"/>
    </cofactor>
</comment>
<reference evidence="13 15" key="2">
    <citation type="journal article" date="2013" name="Nature">
        <title>Insights into bilaterian evolution from three spiralian genomes.</title>
        <authorList>
            <person name="Simakov O."/>
            <person name="Marletaz F."/>
            <person name="Cho S.J."/>
            <person name="Edsinger-Gonzales E."/>
            <person name="Havlak P."/>
            <person name="Hellsten U."/>
            <person name="Kuo D.H."/>
            <person name="Larsson T."/>
            <person name="Lv J."/>
            <person name="Arendt D."/>
            <person name="Savage R."/>
            <person name="Osoegawa K."/>
            <person name="de Jong P."/>
            <person name="Grimwood J."/>
            <person name="Chapman J.A."/>
            <person name="Shapiro H."/>
            <person name="Aerts A."/>
            <person name="Otillar R.P."/>
            <person name="Terry A.Y."/>
            <person name="Boore J.L."/>
            <person name="Grigoriev I.V."/>
            <person name="Lindberg D.R."/>
            <person name="Seaver E.C."/>
            <person name="Weisblat D.A."/>
            <person name="Putnam N.H."/>
            <person name="Rokhsar D.S."/>
        </authorList>
    </citation>
    <scope>NUCLEOTIDE SEQUENCE</scope>
</reference>
<evidence type="ECO:0000256" key="10">
    <source>
        <dbReference type="ARBA" id="ARBA00041275"/>
    </source>
</evidence>
<dbReference type="GO" id="GO:0019752">
    <property type="term" value="P:carboxylic acid metabolic process"/>
    <property type="evidence" value="ECO:0007669"/>
    <property type="project" value="InterPro"/>
</dbReference>
<dbReference type="RefSeq" id="XP_009028665.1">
    <property type="nucleotide sequence ID" value="XM_009030417.1"/>
</dbReference>
<evidence type="ECO:0000256" key="5">
    <source>
        <dbReference type="ARBA" id="ARBA00022793"/>
    </source>
</evidence>
<reference evidence="14" key="3">
    <citation type="submission" date="2015-06" db="UniProtKB">
        <authorList>
            <consortium name="EnsemblMetazoa"/>
        </authorList>
    </citation>
    <scope>IDENTIFICATION</scope>
</reference>
<comment type="similarity">
    <text evidence="2 12">Belongs to the group II decarboxylase family.</text>
</comment>
<dbReference type="PRINTS" id="PR00800">
    <property type="entry name" value="YHDCRBOXLASE"/>
</dbReference>
<evidence type="ECO:0000256" key="9">
    <source>
        <dbReference type="ARBA" id="ARBA00040968"/>
    </source>
</evidence>
<dbReference type="GO" id="GO:0005737">
    <property type="term" value="C:cytoplasm"/>
    <property type="evidence" value="ECO:0000318"/>
    <property type="project" value="GO_Central"/>
</dbReference>
<dbReference type="InterPro" id="IPR002129">
    <property type="entry name" value="PyrdxlP-dep_de-COase"/>
</dbReference>
<sequence length="472" mass="53704">MDANELNDKGKKMIDFVSSYWQTIRSRRALSVVEPGYLDTLLPNEAPLKAELWEDVLRDVEQLIMPGITHWHSPHFHAYFPTGNSYPAICADILSDAIGCIGFSWISSPACTELEMKMMKWLGKLINLPSQFYTPTNAGGVIQGTASEATLVSLLAARSKVIKDKNLSFQDINSTKMVVYCSDQAHSSVERAVMLLLMQCRKILSDSEHRMNVKALSEAIKKDLEEGLTPTMCVATLGTTSTCSFDDLTEIGKICNEQNVWMHVDAAYAGASFICPEYQYLMEGVQYADTFNFNPHKWMLINFDCSALWFKDSSFMVEAFNVDPVYLQHVNQKVVLDYRHWQVPLGRRFRSLKLWFTMRLLGVEQLQNHIRKSIKLAKDFEKLVCQNPDFEVVNNVILGLVCFRMKGDNSRSKKLLEKITADGKIYLVPSEINGVYFIRFAICSWFTNEGDVNEAWSTIESLSKDISMQETF</sequence>
<dbReference type="GO" id="GO:0042427">
    <property type="term" value="P:serotonin biosynthetic process"/>
    <property type="evidence" value="ECO:0000318"/>
    <property type="project" value="GO_Central"/>
</dbReference>
<comment type="subunit">
    <text evidence="3">Homodimer.</text>
</comment>
<protein>
    <recommendedName>
        <fullName evidence="9">Aromatic-L-amino-acid decarboxylase</fullName>
        <ecNumber evidence="8">4.1.1.28</ecNumber>
    </recommendedName>
    <alternativeName>
        <fullName evidence="10">DOPA decarboxylase</fullName>
    </alternativeName>
</protein>
<evidence type="ECO:0000256" key="6">
    <source>
        <dbReference type="ARBA" id="ARBA00022898"/>
    </source>
</evidence>
<dbReference type="PANTHER" id="PTHR11999:SF167">
    <property type="entry name" value="AROMATIC-L-AMINO-ACID DECARBOXYLASE"/>
    <property type="match status" value="1"/>
</dbReference>
<dbReference type="EC" id="4.1.1.28" evidence="8"/>
<dbReference type="Gene3D" id="3.40.640.10">
    <property type="entry name" value="Type I PLP-dependent aspartate aminotransferase-like (Major domain)"/>
    <property type="match status" value="1"/>
</dbReference>
<dbReference type="GO" id="GO:0030170">
    <property type="term" value="F:pyridoxal phosphate binding"/>
    <property type="evidence" value="ECO:0007669"/>
    <property type="project" value="InterPro"/>
</dbReference>
<dbReference type="GO" id="GO:0004058">
    <property type="term" value="F:aromatic-L-amino-acid decarboxylase activity"/>
    <property type="evidence" value="ECO:0000318"/>
    <property type="project" value="GO_Central"/>
</dbReference>
<dbReference type="CTD" id="20210440"/>
<dbReference type="GO" id="GO:0042423">
    <property type="term" value="P:catecholamine biosynthetic process"/>
    <property type="evidence" value="ECO:0007669"/>
    <property type="project" value="UniProtKB-KW"/>
</dbReference>
<dbReference type="GO" id="GO:0006520">
    <property type="term" value="P:amino acid metabolic process"/>
    <property type="evidence" value="ECO:0007669"/>
    <property type="project" value="InterPro"/>
</dbReference>
<dbReference type="Pfam" id="PF00282">
    <property type="entry name" value="Pyridoxal_deC"/>
    <property type="match status" value="1"/>
</dbReference>
<evidence type="ECO:0000256" key="4">
    <source>
        <dbReference type="ARBA" id="ARBA00022584"/>
    </source>
</evidence>
<keyword evidence="15" id="KW-1185">Reference proteome</keyword>
<dbReference type="OrthoDB" id="639767at2759"/>
<dbReference type="InterPro" id="IPR010977">
    <property type="entry name" value="Aromatic_deC"/>
</dbReference>
<dbReference type="InterPro" id="IPR015422">
    <property type="entry name" value="PyrdxlP-dep_Trfase_small"/>
</dbReference>
<dbReference type="KEGG" id="hro:HELRODRAFT_186120"/>
<evidence type="ECO:0000256" key="8">
    <source>
        <dbReference type="ARBA" id="ARBA00038886"/>
    </source>
</evidence>
<dbReference type="AlphaFoldDB" id="T1FNP3"/>
<gene>
    <name evidence="14" type="primary">20210440</name>
    <name evidence="13" type="ORF">HELRODRAFT_186120</name>
</gene>
<proteinExistence type="inferred from homology"/>
<evidence type="ECO:0000313" key="13">
    <source>
        <dbReference type="EMBL" id="ESN93210.1"/>
    </source>
</evidence>
<dbReference type="HOGENOM" id="CLU_011856_3_1_1"/>
<dbReference type="EnsemblMetazoa" id="HelroT186120">
    <property type="protein sequence ID" value="HelroP186120"/>
    <property type="gene ID" value="HelroG186120"/>
</dbReference>
<dbReference type="Gene3D" id="3.90.1150.10">
    <property type="entry name" value="Aspartate Aminotransferase, domain 1"/>
    <property type="match status" value="1"/>
</dbReference>
<evidence type="ECO:0000256" key="1">
    <source>
        <dbReference type="ARBA" id="ARBA00001933"/>
    </source>
</evidence>
<keyword evidence="7 12" id="KW-0456">Lyase</keyword>
<dbReference type="GeneID" id="20210440"/>
<feature type="modified residue" description="N6-(pyridoxal phosphate)lysine" evidence="11">
    <location>
        <position position="297"/>
    </location>
</feature>
<dbReference type="CDD" id="cd06450">
    <property type="entry name" value="DOPA_deC_like"/>
    <property type="match status" value="1"/>
</dbReference>
<reference evidence="15" key="1">
    <citation type="submission" date="2012-12" db="EMBL/GenBank/DDBJ databases">
        <authorList>
            <person name="Hellsten U."/>
            <person name="Grimwood J."/>
            <person name="Chapman J.A."/>
            <person name="Shapiro H."/>
            <person name="Aerts A."/>
            <person name="Otillar R.P."/>
            <person name="Terry A.Y."/>
            <person name="Boore J.L."/>
            <person name="Simakov O."/>
            <person name="Marletaz F."/>
            <person name="Cho S.-J."/>
            <person name="Edsinger-Gonzales E."/>
            <person name="Havlak P."/>
            <person name="Kuo D.-H."/>
            <person name="Larsson T."/>
            <person name="Lv J."/>
            <person name="Arendt D."/>
            <person name="Savage R."/>
            <person name="Osoegawa K."/>
            <person name="de Jong P."/>
            <person name="Lindberg D.R."/>
            <person name="Seaver E.C."/>
            <person name="Weisblat D.A."/>
            <person name="Putnam N.H."/>
            <person name="Grigoriev I.V."/>
            <person name="Rokhsar D.S."/>
        </authorList>
    </citation>
    <scope>NUCLEOTIDE SEQUENCE</scope>
</reference>
<accession>T1FNP3</accession>
<keyword evidence="5" id="KW-0210">Decarboxylase</keyword>